<feature type="compositionally biased region" description="Low complexity" evidence="2">
    <location>
        <begin position="316"/>
        <end position="328"/>
    </location>
</feature>
<dbReference type="FunCoup" id="A0A7M7P165">
    <property type="interactions" value="1974"/>
</dbReference>
<evidence type="ECO:0000313" key="5">
    <source>
        <dbReference type="Proteomes" id="UP000007110"/>
    </source>
</evidence>
<dbReference type="AlphaFoldDB" id="A0A7M7P165"/>
<evidence type="ECO:0000256" key="1">
    <source>
        <dbReference type="ARBA" id="ARBA00007950"/>
    </source>
</evidence>
<feature type="compositionally biased region" description="Gly residues" evidence="2">
    <location>
        <begin position="782"/>
        <end position="801"/>
    </location>
</feature>
<dbReference type="EnsemblMetazoa" id="XM_030988785">
    <property type="protein sequence ID" value="XP_030844645"/>
    <property type="gene ID" value="GeneID_580088"/>
</dbReference>
<dbReference type="PANTHER" id="PTHR22922">
    <property type="entry name" value="GPI-ANCHORED PROTEIN P137"/>
    <property type="match status" value="1"/>
</dbReference>
<dbReference type="PANTHER" id="PTHR22922:SF19">
    <property type="entry name" value="CAPRIN HOMOLOG"/>
    <property type="match status" value="1"/>
</dbReference>
<feature type="region of interest" description="Disordered" evidence="2">
    <location>
        <begin position="400"/>
        <end position="524"/>
    </location>
</feature>
<dbReference type="OrthoDB" id="10062814at2759"/>
<accession>A0A7M7P165</accession>
<feature type="compositionally biased region" description="Polar residues" evidence="2">
    <location>
        <begin position="672"/>
        <end position="688"/>
    </location>
</feature>
<feature type="compositionally biased region" description="Polar residues" evidence="2">
    <location>
        <begin position="538"/>
        <end position="547"/>
    </location>
</feature>
<protein>
    <recommendedName>
        <fullName evidence="3">Caprin-1 dimerization domain-containing protein</fullName>
    </recommendedName>
</protein>
<dbReference type="GeneID" id="580088"/>
<keyword evidence="5" id="KW-1185">Reference proteome</keyword>
<organism evidence="4 5">
    <name type="scientific">Strongylocentrotus purpuratus</name>
    <name type="common">Purple sea urchin</name>
    <dbReference type="NCBI Taxonomy" id="7668"/>
    <lineage>
        <taxon>Eukaryota</taxon>
        <taxon>Metazoa</taxon>
        <taxon>Echinodermata</taxon>
        <taxon>Eleutherozoa</taxon>
        <taxon>Echinozoa</taxon>
        <taxon>Echinoidea</taxon>
        <taxon>Euechinoidea</taxon>
        <taxon>Echinacea</taxon>
        <taxon>Camarodonta</taxon>
        <taxon>Echinidea</taxon>
        <taxon>Strongylocentrotidae</taxon>
        <taxon>Strongylocentrotus</taxon>
    </lineage>
</organism>
<dbReference type="OMA" id="QMSIPVQ"/>
<dbReference type="Proteomes" id="UP000007110">
    <property type="component" value="Unassembled WGS sequence"/>
</dbReference>
<dbReference type="GO" id="GO:0005737">
    <property type="term" value="C:cytoplasm"/>
    <property type="evidence" value="ECO:0000318"/>
    <property type="project" value="GO_Central"/>
</dbReference>
<feature type="compositionally biased region" description="Basic and acidic residues" evidence="2">
    <location>
        <begin position="651"/>
        <end position="671"/>
    </location>
</feature>
<feature type="compositionally biased region" description="Pro residues" evidence="2">
    <location>
        <begin position="342"/>
        <end position="352"/>
    </location>
</feature>
<evidence type="ECO:0000259" key="3">
    <source>
        <dbReference type="Pfam" id="PF18293"/>
    </source>
</evidence>
<feature type="region of interest" description="Disordered" evidence="2">
    <location>
        <begin position="228"/>
        <end position="358"/>
    </location>
</feature>
<dbReference type="InterPro" id="IPR041637">
    <property type="entry name" value="Caprin-1_dimer"/>
</dbReference>
<dbReference type="GO" id="GO:0003723">
    <property type="term" value="F:RNA binding"/>
    <property type="evidence" value="ECO:0000318"/>
    <property type="project" value="GO_Central"/>
</dbReference>
<feature type="compositionally biased region" description="Polar residues" evidence="2">
    <location>
        <begin position="278"/>
        <end position="315"/>
    </location>
</feature>
<sequence>MPAASSKPAPQTTPLEGQDTAKYLFGVVEKKIRNLEKRKTKLDGYRELVTSGKVLNKDQEEAVSHFEEVGASLEFAKELSKQFTTILSEANKVQKREAKRGKQQKHEQEVGRISEVLLLQNVLFHMGQDHVRADFLAGTNGALHLQEEELSHLDEFFKLVSPSREGDEEEEETTEENISFDKKLEIATSHLNSYLKEDEREACQSTYKDMFHLVQRIHKCGYLENIPTPPEDPAAEDPAPAAVAPAAAYEAPEQEEVTYEQETPYQENEQEFVESLNEAPSESFFTGAPSEQMQQAPGMQSAQNEAPQMQSMSSETQQHQPQGQQTHGDMAPSSRVHDLPHAPEPIEMPPPKQAHHDVNEVLAPVLGSFNFVQDSMLDYDSPHMDPAVVAVSQQPFIPSSTFTNNVQSSTDMSQTDQGSQPGHQTLADSLAAQQQQIPTEQSYQQQSRYDCSQQTYGSQSLSDQTPYTSQTMDGGNAGYAGQADLSSASSAQVDYGSSQTSSTSGKLNELQEFPSPPVDSQQDQSVLQTTMLNQQNLSHSAQYNESYSQSLGSGQLGNDGVTSSSSPLTIDPSQASIPLPGEQTTSDVQQGSIPPKSTMNASAPPFQMTNSMRSSPQMQAMQSAPAGQVGQPQDMGAYTGMDQSQDFNHSAGRDVDRTHSPSQDMKMDHQQQSEGPGNSYGNSYQPQYYKNGRGGKPRGGGGNPNFRGSRGNAPFIRGGTRYTAPQQRGGGGGGGQMNFNTFGGHRDAFAPRGPDMSYNPNARYGGFNQVQQQQDQSYYNRRGGGMPRGGGNRGGGRGAQGGPRNQAPYRGGRGSFGKPSQVTV</sequence>
<proteinExistence type="inferred from homology"/>
<evidence type="ECO:0000256" key="2">
    <source>
        <dbReference type="SAM" id="MobiDB-lite"/>
    </source>
</evidence>
<feature type="compositionally biased region" description="Low complexity" evidence="2">
    <location>
        <begin position="236"/>
        <end position="251"/>
    </location>
</feature>
<dbReference type="RefSeq" id="XP_030844645.1">
    <property type="nucleotide sequence ID" value="XM_030988785.1"/>
</dbReference>
<dbReference type="InParanoid" id="A0A7M7P165"/>
<reference evidence="4" key="2">
    <citation type="submission" date="2021-01" db="UniProtKB">
        <authorList>
            <consortium name="EnsemblMetazoa"/>
        </authorList>
    </citation>
    <scope>IDENTIFICATION</scope>
</reference>
<dbReference type="InterPro" id="IPR028816">
    <property type="entry name" value="Caprin"/>
</dbReference>
<feature type="compositionally biased region" description="Polar residues" evidence="2">
    <location>
        <begin position="400"/>
        <end position="473"/>
    </location>
</feature>
<feature type="compositionally biased region" description="Polar residues" evidence="2">
    <location>
        <begin position="484"/>
        <end position="506"/>
    </location>
</feature>
<feature type="domain" description="Caprin-1 dimerization" evidence="3">
    <location>
        <begin position="99"/>
        <end position="224"/>
    </location>
</feature>
<dbReference type="CTD" id="4076"/>
<feature type="compositionally biased region" description="Polar residues" evidence="2">
    <location>
        <begin position="560"/>
        <end position="622"/>
    </location>
</feature>
<feature type="region of interest" description="Disordered" evidence="2">
    <location>
        <begin position="538"/>
        <end position="824"/>
    </location>
</feature>
<reference evidence="5" key="1">
    <citation type="submission" date="2015-02" db="EMBL/GenBank/DDBJ databases">
        <title>Genome sequencing for Strongylocentrotus purpuratus.</title>
        <authorList>
            <person name="Murali S."/>
            <person name="Liu Y."/>
            <person name="Vee V."/>
            <person name="English A."/>
            <person name="Wang M."/>
            <person name="Skinner E."/>
            <person name="Han Y."/>
            <person name="Muzny D.M."/>
            <person name="Worley K.C."/>
            <person name="Gibbs R.A."/>
        </authorList>
    </citation>
    <scope>NUCLEOTIDE SEQUENCE</scope>
</reference>
<name>A0A7M7P165_STRPU</name>
<comment type="similarity">
    <text evidence="1">Belongs to the caprin family.</text>
</comment>
<evidence type="ECO:0000313" key="4">
    <source>
        <dbReference type="EnsemblMetazoa" id="XP_030844645"/>
    </source>
</evidence>
<feature type="compositionally biased region" description="Gly residues" evidence="2">
    <location>
        <begin position="692"/>
        <end position="703"/>
    </location>
</feature>
<dbReference type="Pfam" id="PF18293">
    <property type="entry name" value="Caprin-1_dimer"/>
    <property type="match status" value="1"/>
</dbReference>